<keyword evidence="2" id="KW-0812">Transmembrane</keyword>
<organism evidence="3 4">
    <name type="scientific">Elysia marginata</name>
    <dbReference type="NCBI Taxonomy" id="1093978"/>
    <lineage>
        <taxon>Eukaryota</taxon>
        <taxon>Metazoa</taxon>
        <taxon>Spiralia</taxon>
        <taxon>Lophotrochozoa</taxon>
        <taxon>Mollusca</taxon>
        <taxon>Gastropoda</taxon>
        <taxon>Heterobranchia</taxon>
        <taxon>Euthyneura</taxon>
        <taxon>Panpulmonata</taxon>
        <taxon>Sacoglossa</taxon>
        <taxon>Placobranchoidea</taxon>
        <taxon>Plakobranchidae</taxon>
        <taxon>Elysia</taxon>
    </lineage>
</organism>
<keyword evidence="2" id="KW-1133">Transmembrane helix</keyword>
<keyword evidence="2" id="KW-0472">Membrane</keyword>
<evidence type="ECO:0000256" key="2">
    <source>
        <dbReference type="SAM" id="Phobius"/>
    </source>
</evidence>
<keyword evidence="4" id="KW-1185">Reference proteome</keyword>
<evidence type="ECO:0000256" key="1">
    <source>
        <dbReference type="SAM" id="MobiDB-lite"/>
    </source>
</evidence>
<feature type="transmembrane region" description="Helical" evidence="2">
    <location>
        <begin position="54"/>
        <end position="73"/>
    </location>
</feature>
<proteinExistence type="predicted"/>
<reference evidence="3 4" key="1">
    <citation type="journal article" date="2021" name="Elife">
        <title>Chloroplast acquisition without the gene transfer in kleptoplastic sea slugs, Plakobranchus ocellatus.</title>
        <authorList>
            <person name="Maeda T."/>
            <person name="Takahashi S."/>
            <person name="Yoshida T."/>
            <person name="Shimamura S."/>
            <person name="Takaki Y."/>
            <person name="Nagai Y."/>
            <person name="Toyoda A."/>
            <person name="Suzuki Y."/>
            <person name="Arimoto A."/>
            <person name="Ishii H."/>
            <person name="Satoh N."/>
            <person name="Nishiyama T."/>
            <person name="Hasebe M."/>
            <person name="Maruyama T."/>
            <person name="Minagawa J."/>
            <person name="Obokata J."/>
            <person name="Shigenobu S."/>
        </authorList>
    </citation>
    <scope>NUCLEOTIDE SEQUENCE [LARGE SCALE GENOMIC DNA]</scope>
</reference>
<protein>
    <submittedName>
        <fullName evidence="3">Uncharacterized protein</fullName>
    </submittedName>
</protein>
<name>A0AAV4IM10_9GAST</name>
<dbReference type="Proteomes" id="UP000762676">
    <property type="component" value="Unassembled WGS sequence"/>
</dbReference>
<accession>A0AAV4IM10</accession>
<feature type="region of interest" description="Disordered" evidence="1">
    <location>
        <begin position="1"/>
        <end position="23"/>
    </location>
</feature>
<evidence type="ECO:0000313" key="3">
    <source>
        <dbReference type="EMBL" id="GFS10975.1"/>
    </source>
</evidence>
<dbReference type="AlphaFoldDB" id="A0AAV4IM10"/>
<sequence>MSASKRSITLGREHTASGPYPAQQRKKIEQVGYSWKNHRLIIAASMIRQWIFPLYHGCFRITFPLFFPLLGWIRIGRSMFATLDHITIKVRHSREDLNAKRWYGIK</sequence>
<comment type="caution">
    <text evidence="3">The sequence shown here is derived from an EMBL/GenBank/DDBJ whole genome shotgun (WGS) entry which is preliminary data.</text>
</comment>
<evidence type="ECO:0000313" key="4">
    <source>
        <dbReference type="Proteomes" id="UP000762676"/>
    </source>
</evidence>
<dbReference type="EMBL" id="BMAT01002651">
    <property type="protein sequence ID" value="GFS10975.1"/>
    <property type="molecule type" value="Genomic_DNA"/>
</dbReference>
<gene>
    <name evidence="3" type="ORF">ElyMa_001335800</name>
</gene>